<keyword evidence="2" id="KW-0808">Transferase</keyword>
<gene>
    <name evidence="3" type="ORF">CJP74_03660</name>
</gene>
<protein>
    <recommendedName>
        <fullName evidence="5">Heptosyltransferase I</fullName>
    </recommendedName>
</protein>
<keyword evidence="1" id="KW-0328">Glycosyltransferase</keyword>
<accession>A0A3A1Y5D8</accession>
<evidence type="ECO:0000313" key="4">
    <source>
        <dbReference type="Proteomes" id="UP000266258"/>
    </source>
</evidence>
<evidence type="ECO:0000256" key="1">
    <source>
        <dbReference type="ARBA" id="ARBA00022676"/>
    </source>
</evidence>
<evidence type="ECO:0008006" key="5">
    <source>
        <dbReference type="Google" id="ProtNLM"/>
    </source>
</evidence>
<dbReference type="GO" id="GO:0009244">
    <property type="term" value="P:lipopolysaccharide core region biosynthetic process"/>
    <property type="evidence" value="ECO:0007669"/>
    <property type="project" value="TreeGrafter"/>
</dbReference>
<organism evidence="3 4">
    <name type="scientific">Psittacicella melopsittaci</name>
    <dbReference type="NCBI Taxonomy" id="2028576"/>
    <lineage>
        <taxon>Bacteria</taxon>
        <taxon>Pseudomonadati</taxon>
        <taxon>Pseudomonadota</taxon>
        <taxon>Gammaproteobacteria</taxon>
        <taxon>Pasteurellales</taxon>
        <taxon>Psittacicellaceae</taxon>
        <taxon>Psittacicella</taxon>
    </lineage>
</organism>
<dbReference type="GO" id="GO:0005829">
    <property type="term" value="C:cytosol"/>
    <property type="evidence" value="ECO:0007669"/>
    <property type="project" value="TreeGrafter"/>
</dbReference>
<dbReference type="GO" id="GO:0008713">
    <property type="term" value="F:ADP-heptose-lipopolysaccharide heptosyltransferase activity"/>
    <property type="evidence" value="ECO:0007669"/>
    <property type="project" value="TreeGrafter"/>
</dbReference>
<dbReference type="AlphaFoldDB" id="A0A3A1Y5D8"/>
<dbReference type="SUPFAM" id="SSF53756">
    <property type="entry name" value="UDP-Glycosyltransferase/glycogen phosphorylase"/>
    <property type="match status" value="1"/>
</dbReference>
<keyword evidence="4" id="KW-1185">Reference proteome</keyword>
<evidence type="ECO:0000256" key="2">
    <source>
        <dbReference type="ARBA" id="ARBA00022679"/>
    </source>
</evidence>
<dbReference type="InterPro" id="IPR051199">
    <property type="entry name" value="LPS_LOS_Heptosyltrfase"/>
</dbReference>
<dbReference type="Pfam" id="PF01075">
    <property type="entry name" value="Glyco_transf_9"/>
    <property type="match status" value="1"/>
</dbReference>
<dbReference type="EMBL" id="NRJH01000029">
    <property type="protein sequence ID" value="RIY32805.1"/>
    <property type="molecule type" value="Genomic_DNA"/>
</dbReference>
<dbReference type="PANTHER" id="PTHR30160">
    <property type="entry name" value="TETRAACYLDISACCHARIDE 4'-KINASE-RELATED"/>
    <property type="match status" value="1"/>
</dbReference>
<dbReference type="OrthoDB" id="9781892at2"/>
<dbReference type="InterPro" id="IPR002201">
    <property type="entry name" value="Glyco_trans_9"/>
</dbReference>
<sequence>MTNTITSFSQVKRVCLFRLSAIGDILNLIPSLEILLKNYPQVEVTWVIGNGEYNLFRHLGKKYPQLKFEVFNKQKTSYFQAYKQLRAMSKEPFDILLHAQTSLRANVLSTFIKAKLKVGFCKERSFEGHSLVVDRSIPSQTSMHVMVDYFDLFKPFFNAQDCAEFAALVTDTALLYQGNYPEKLQAQRDLQPLFDLGLGAPNSEQALANVSQHNQNLYKLLANLSRYSHDNKTRDGKLIYVNPASSALKKNWTKEGYVALIKFLIDQGHYVVVTGGKNQVELELVNGVAKEVEEYIRTAHPGYTCKALQRPGKKVFFNLAAKTNLAELYLFLSLADLVISPDSGPMHLASCLGIPTIGLFAYINPLRSGPIQGVCDVVSVFHKNTYGHDIEYSQEQYRLDLKNWRKKPPKCDDKLMLQITPAEVIERTKQVLARLDK</sequence>
<reference evidence="3 4" key="1">
    <citation type="submission" date="2017-08" db="EMBL/GenBank/DDBJ databases">
        <title>Reclassification of Bisgaard taxon 37 and 44.</title>
        <authorList>
            <person name="Christensen H."/>
        </authorList>
    </citation>
    <scope>NUCLEOTIDE SEQUENCE [LARGE SCALE GENOMIC DNA]</scope>
    <source>
        <strain evidence="3 4">B96_4</strain>
    </source>
</reference>
<dbReference type="CDD" id="cd03789">
    <property type="entry name" value="GT9_LPS_heptosyltransferase"/>
    <property type="match status" value="1"/>
</dbReference>
<dbReference type="Gene3D" id="3.40.50.2000">
    <property type="entry name" value="Glycogen Phosphorylase B"/>
    <property type="match status" value="2"/>
</dbReference>
<comment type="caution">
    <text evidence="3">The sequence shown here is derived from an EMBL/GenBank/DDBJ whole genome shotgun (WGS) entry which is preliminary data.</text>
</comment>
<proteinExistence type="predicted"/>
<name>A0A3A1Y5D8_9GAMM</name>
<dbReference type="Proteomes" id="UP000266258">
    <property type="component" value="Unassembled WGS sequence"/>
</dbReference>
<evidence type="ECO:0000313" key="3">
    <source>
        <dbReference type="EMBL" id="RIY32805.1"/>
    </source>
</evidence>